<dbReference type="AlphaFoldDB" id="A0A835XYV6"/>
<accession>A0A835XYV6</accession>
<dbReference type="EMBL" id="JAEHOE010000044">
    <property type="protein sequence ID" value="KAG2492495.1"/>
    <property type="molecule type" value="Genomic_DNA"/>
</dbReference>
<gene>
    <name evidence="3" type="ORF">HYH03_009160</name>
</gene>
<evidence type="ECO:0000256" key="1">
    <source>
        <dbReference type="ARBA" id="ARBA00008308"/>
    </source>
</evidence>
<feature type="compositionally biased region" description="Low complexity" evidence="2">
    <location>
        <begin position="134"/>
        <end position="145"/>
    </location>
</feature>
<dbReference type="Pfam" id="PF06080">
    <property type="entry name" value="DUF938"/>
    <property type="match status" value="1"/>
</dbReference>
<dbReference type="Gene3D" id="3.40.50.150">
    <property type="entry name" value="Vaccinia Virus protein VP39"/>
    <property type="match status" value="1"/>
</dbReference>
<dbReference type="PANTHER" id="PTHR20974">
    <property type="entry name" value="UPF0585 PROTEIN CG18661"/>
    <property type="match status" value="1"/>
</dbReference>
<sequence length="264" mass="27175">MDSYAALDAAKRESPAAERNKGHIAEVLLEYLSGEAQDAAVAAAREAGRERPLILEVASGSGQHAAHLAAALPAYDWQPTDLTPELFPSIAAYAATGGPDGGPLPNLRLPPLQLDASDPSWPERLAAAVGRPDAAAQGGAAETGAEGAGPGPGAPAPLGAAALFVANMCHISPLEATKGLIAGAGRALRPGGGLLAIYGPFTVEGGTFTSPSNQAFDASLRTRDPSWGYRDLTDLEAWGRQAGLDLVAVREMPANNFMVLLRRR</sequence>
<proteinExistence type="inferred from homology"/>
<name>A0A835XYV6_9CHLO</name>
<comment type="caution">
    <text evidence="3">The sequence shown here is derived from an EMBL/GenBank/DDBJ whole genome shotgun (WGS) entry which is preliminary data.</text>
</comment>
<dbReference type="InterPro" id="IPR029063">
    <property type="entry name" value="SAM-dependent_MTases_sf"/>
</dbReference>
<evidence type="ECO:0000313" key="3">
    <source>
        <dbReference type="EMBL" id="KAG2492495.1"/>
    </source>
</evidence>
<reference evidence="3" key="1">
    <citation type="journal article" date="2020" name="bioRxiv">
        <title>Comparative genomics of Chlamydomonas.</title>
        <authorList>
            <person name="Craig R.J."/>
            <person name="Hasan A.R."/>
            <person name="Ness R.W."/>
            <person name="Keightley P.D."/>
        </authorList>
    </citation>
    <scope>NUCLEOTIDE SEQUENCE</scope>
    <source>
        <strain evidence="3">CCAP 11/70</strain>
    </source>
</reference>
<dbReference type="PANTHER" id="PTHR20974:SF0">
    <property type="entry name" value="UPF0585 PROTEIN CG18661"/>
    <property type="match status" value="1"/>
</dbReference>
<organism evidence="3 4">
    <name type="scientific">Edaphochlamys debaryana</name>
    <dbReference type="NCBI Taxonomy" id="47281"/>
    <lineage>
        <taxon>Eukaryota</taxon>
        <taxon>Viridiplantae</taxon>
        <taxon>Chlorophyta</taxon>
        <taxon>core chlorophytes</taxon>
        <taxon>Chlorophyceae</taxon>
        <taxon>CS clade</taxon>
        <taxon>Chlamydomonadales</taxon>
        <taxon>Chlamydomonadales incertae sedis</taxon>
        <taxon>Edaphochlamys</taxon>
    </lineage>
</organism>
<evidence type="ECO:0000256" key="2">
    <source>
        <dbReference type="SAM" id="MobiDB-lite"/>
    </source>
</evidence>
<dbReference type="InterPro" id="IPR010342">
    <property type="entry name" value="DUF938"/>
</dbReference>
<dbReference type="Proteomes" id="UP000612055">
    <property type="component" value="Unassembled WGS sequence"/>
</dbReference>
<comment type="similarity">
    <text evidence="1">Belongs to the UPF0585 family.</text>
</comment>
<keyword evidence="4" id="KW-1185">Reference proteome</keyword>
<feature type="region of interest" description="Disordered" evidence="2">
    <location>
        <begin position="129"/>
        <end position="152"/>
    </location>
</feature>
<evidence type="ECO:0000313" key="4">
    <source>
        <dbReference type="Proteomes" id="UP000612055"/>
    </source>
</evidence>
<dbReference type="SUPFAM" id="SSF53335">
    <property type="entry name" value="S-adenosyl-L-methionine-dependent methyltransferases"/>
    <property type="match status" value="1"/>
</dbReference>
<protein>
    <submittedName>
        <fullName evidence="3">Uncharacterized protein</fullName>
    </submittedName>
</protein>
<dbReference type="OrthoDB" id="10258744at2759"/>